<sequence>MAKFQDLAIELVSEIFSYLNCNDLSELCLVSRLFNLIAECLMYKSVRLYRPKSRRSRITPLLRTLLNRPTLARHVQLLRLGWGWTVVRDPDSTPQTRQDNTLFSLASNRLGLPQPRWAEEVHAFLLLHILPNLQTLSMNGCGYLRERIECSLTTPVEDLPAGLKSLRIFRDVGDGPVRATPTMLLALMRLPCIRKITSEMHLNYDHTYSTKALSKILSSAEYRGRSTIQNLSFRNGCFLACLLEGILQVPRALTYFSYEGFIHLDTTQTATFRAALRHLRPTLQYLRLGWVYELDGGPPDGDDEESYTIGSLRDWPALRTVDCGLLALVGKAPVARSRLVDVLPRVIRQLKVHQMHDLPECWEYLEEIMQWTVSDVTDQIVELLERREECGLQELVELTVCLRERDAVMETEARLEAACDAASVMGVRVNVEH</sequence>
<keyword evidence="3" id="KW-1185">Reference proteome</keyword>
<proteinExistence type="predicted"/>
<dbReference type="SUPFAM" id="SSF81383">
    <property type="entry name" value="F-box domain"/>
    <property type="match status" value="1"/>
</dbReference>
<accession>A0ABR3G6W0</accession>
<dbReference type="Proteomes" id="UP001447188">
    <property type="component" value="Unassembled WGS sequence"/>
</dbReference>
<feature type="domain" description="F-box" evidence="1">
    <location>
        <begin position="1"/>
        <end position="46"/>
    </location>
</feature>
<dbReference type="InterPro" id="IPR036047">
    <property type="entry name" value="F-box-like_dom_sf"/>
</dbReference>
<gene>
    <name evidence="2" type="ORF">Q9L58_009618</name>
</gene>
<reference evidence="2 3" key="1">
    <citation type="submission" date="2024-02" db="EMBL/GenBank/DDBJ databases">
        <title>Discinaceae phylogenomics.</title>
        <authorList>
            <person name="Dirks A.C."/>
            <person name="James T.Y."/>
        </authorList>
    </citation>
    <scope>NUCLEOTIDE SEQUENCE [LARGE SCALE GENOMIC DNA]</scope>
    <source>
        <strain evidence="2 3">ACD0624</strain>
    </source>
</reference>
<evidence type="ECO:0000313" key="2">
    <source>
        <dbReference type="EMBL" id="KAL0631510.1"/>
    </source>
</evidence>
<name>A0ABR3G6W0_9PEZI</name>
<dbReference type="EMBL" id="JBBBZM010000239">
    <property type="protein sequence ID" value="KAL0631510.1"/>
    <property type="molecule type" value="Genomic_DNA"/>
</dbReference>
<dbReference type="PROSITE" id="PS50181">
    <property type="entry name" value="FBOX"/>
    <property type="match status" value="1"/>
</dbReference>
<dbReference type="Pfam" id="PF00646">
    <property type="entry name" value="F-box"/>
    <property type="match status" value="1"/>
</dbReference>
<comment type="caution">
    <text evidence="2">The sequence shown here is derived from an EMBL/GenBank/DDBJ whole genome shotgun (WGS) entry which is preliminary data.</text>
</comment>
<evidence type="ECO:0000259" key="1">
    <source>
        <dbReference type="PROSITE" id="PS50181"/>
    </source>
</evidence>
<dbReference type="InterPro" id="IPR001810">
    <property type="entry name" value="F-box_dom"/>
</dbReference>
<evidence type="ECO:0000313" key="3">
    <source>
        <dbReference type="Proteomes" id="UP001447188"/>
    </source>
</evidence>
<protein>
    <recommendedName>
        <fullName evidence="1">F-box domain-containing protein</fullName>
    </recommendedName>
</protein>
<organism evidence="2 3">
    <name type="scientific">Discina gigas</name>
    <dbReference type="NCBI Taxonomy" id="1032678"/>
    <lineage>
        <taxon>Eukaryota</taxon>
        <taxon>Fungi</taxon>
        <taxon>Dikarya</taxon>
        <taxon>Ascomycota</taxon>
        <taxon>Pezizomycotina</taxon>
        <taxon>Pezizomycetes</taxon>
        <taxon>Pezizales</taxon>
        <taxon>Discinaceae</taxon>
        <taxon>Discina</taxon>
    </lineage>
</organism>